<proteinExistence type="predicted"/>
<feature type="domain" description="GLUE N-terminal" evidence="2">
    <location>
        <begin position="11"/>
        <end position="131"/>
    </location>
</feature>
<organism evidence="3">
    <name type="scientific">Ananas comosus var. bracteatus</name>
    <name type="common">red pineapple</name>
    <dbReference type="NCBI Taxonomy" id="296719"/>
    <lineage>
        <taxon>Eukaryota</taxon>
        <taxon>Viridiplantae</taxon>
        <taxon>Streptophyta</taxon>
        <taxon>Embryophyta</taxon>
        <taxon>Tracheophyta</taxon>
        <taxon>Spermatophyta</taxon>
        <taxon>Magnoliopsida</taxon>
        <taxon>Liliopsida</taxon>
        <taxon>Poales</taxon>
        <taxon>Bromeliaceae</taxon>
        <taxon>Bromelioideae</taxon>
        <taxon>Ananas</taxon>
    </lineage>
</organism>
<evidence type="ECO:0000259" key="2">
    <source>
        <dbReference type="PROSITE" id="PS51495"/>
    </source>
</evidence>
<reference evidence="3" key="1">
    <citation type="submission" date="2020-07" db="EMBL/GenBank/DDBJ databases">
        <authorList>
            <person name="Lin J."/>
        </authorList>
    </citation>
    <scope>NUCLEOTIDE SEQUENCE</scope>
</reference>
<evidence type="ECO:0000256" key="1">
    <source>
        <dbReference type="SAM" id="MobiDB-lite"/>
    </source>
</evidence>
<name>A0A6V7PG10_ANACO</name>
<feature type="compositionally biased region" description="Basic and acidic residues" evidence="1">
    <location>
        <begin position="119"/>
        <end position="131"/>
    </location>
</feature>
<dbReference type="AlphaFoldDB" id="A0A6V7PG10"/>
<protein>
    <recommendedName>
        <fullName evidence="2">GLUE N-terminal domain-containing protein</fullName>
    </recommendedName>
</protein>
<feature type="compositionally biased region" description="Basic residues" evidence="1">
    <location>
        <begin position="107"/>
        <end position="118"/>
    </location>
</feature>
<feature type="compositionally biased region" description="Pro residues" evidence="1">
    <location>
        <begin position="85"/>
        <end position="104"/>
    </location>
</feature>
<dbReference type="Gene3D" id="2.30.29.30">
    <property type="entry name" value="Pleckstrin-homology domain (PH domain)/Phosphotyrosine-binding domain (PTB)"/>
    <property type="match status" value="1"/>
</dbReference>
<dbReference type="GO" id="GO:0032266">
    <property type="term" value="F:phosphatidylinositol-3-phosphate binding"/>
    <property type="evidence" value="ECO:0007669"/>
    <property type="project" value="InterPro"/>
</dbReference>
<sequence>MASSSPWLPSAALTDAGRPVFLPGEVERHLVPSVDLEAEENPSLLHPPLRAGLLALTSHRLIWIHEPSSSARALPLSSIVHAFPPRSPSDPSSPPPPPHPPPNIPLRRLRRPQGRRRREIGGDHRRDEGEG</sequence>
<dbReference type="GO" id="GO:0043130">
    <property type="term" value="F:ubiquitin binding"/>
    <property type="evidence" value="ECO:0007669"/>
    <property type="project" value="InterPro"/>
</dbReference>
<gene>
    <name evidence="3" type="ORF">CB5_LOCUS12729</name>
</gene>
<evidence type="ECO:0000313" key="3">
    <source>
        <dbReference type="EMBL" id="CAD1829518.1"/>
    </source>
</evidence>
<feature type="region of interest" description="Disordered" evidence="1">
    <location>
        <begin position="81"/>
        <end position="131"/>
    </location>
</feature>
<dbReference type="InterPro" id="IPR021648">
    <property type="entry name" value="GLUE_dom"/>
</dbReference>
<dbReference type="PROSITE" id="PS51495">
    <property type="entry name" value="GLUE"/>
    <property type="match status" value="1"/>
</dbReference>
<accession>A0A6V7PG10</accession>
<dbReference type="InterPro" id="IPR011993">
    <property type="entry name" value="PH-like_dom_sf"/>
</dbReference>
<dbReference type="SUPFAM" id="SSF50729">
    <property type="entry name" value="PH domain-like"/>
    <property type="match status" value="1"/>
</dbReference>
<dbReference type="EMBL" id="LR862130">
    <property type="protein sequence ID" value="CAD1829518.1"/>
    <property type="molecule type" value="Genomic_DNA"/>
</dbReference>